<comment type="caution">
    <text evidence="3">The sequence shown here is derived from an EMBL/GenBank/DDBJ whole genome shotgun (WGS) entry which is preliminary data.</text>
</comment>
<dbReference type="InterPro" id="IPR008963">
    <property type="entry name" value="Purple_acid_Pase-like_N"/>
</dbReference>
<feature type="domain" description="Purple acid phosphatase N-terminal" evidence="2">
    <location>
        <begin position="55"/>
        <end position="140"/>
    </location>
</feature>
<gene>
    <name evidence="3" type="ORF">A3C24_02220</name>
</gene>
<feature type="transmembrane region" description="Helical" evidence="1">
    <location>
        <begin position="415"/>
        <end position="435"/>
    </location>
</feature>
<dbReference type="InterPro" id="IPR015914">
    <property type="entry name" value="PAPs_N"/>
</dbReference>
<keyword evidence="1" id="KW-0472">Membrane</keyword>
<evidence type="ECO:0000259" key="2">
    <source>
        <dbReference type="Pfam" id="PF16656"/>
    </source>
</evidence>
<keyword evidence="1" id="KW-1133">Transmembrane helix</keyword>
<reference evidence="3 4" key="1">
    <citation type="journal article" date="2016" name="Nat. Commun.">
        <title>Thousands of microbial genomes shed light on interconnected biogeochemical processes in an aquifer system.</title>
        <authorList>
            <person name="Anantharaman K."/>
            <person name="Brown C.T."/>
            <person name="Hug L.A."/>
            <person name="Sharon I."/>
            <person name="Castelle C.J."/>
            <person name="Probst A.J."/>
            <person name="Thomas B.C."/>
            <person name="Singh A."/>
            <person name="Wilkins M.J."/>
            <person name="Karaoz U."/>
            <person name="Brodie E.L."/>
            <person name="Williams K.H."/>
            <person name="Hubbard S.S."/>
            <person name="Banfield J.F."/>
        </authorList>
    </citation>
    <scope>NUCLEOTIDE SEQUENCE [LARGE SCALE GENOMIC DNA]</scope>
</reference>
<proteinExistence type="predicted"/>
<name>A0A1F7GZW2_9BACT</name>
<dbReference type="Gene3D" id="2.60.40.380">
    <property type="entry name" value="Purple acid phosphatase-like, N-terminal"/>
    <property type="match status" value="1"/>
</dbReference>
<evidence type="ECO:0000313" key="3">
    <source>
        <dbReference type="EMBL" id="OGK24333.1"/>
    </source>
</evidence>
<accession>A0A1F7GZW2</accession>
<dbReference type="GO" id="GO:0046872">
    <property type="term" value="F:metal ion binding"/>
    <property type="evidence" value="ECO:0007669"/>
    <property type="project" value="InterPro"/>
</dbReference>
<dbReference type="EMBL" id="MFZM01000009">
    <property type="protein sequence ID" value="OGK24333.1"/>
    <property type="molecule type" value="Genomic_DNA"/>
</dbReference>
<dbReference type="Pfam" id="PF16656">
    <property type="entry name" value="Pur_ac_phosph_N"/>
    <property type="match status" value="1"/>
</dbReference>
<feature type="transmembrane region" description="Helical" evidence="1">
    <location>
        <begin position="12"/>
        <end position="33"/>
    </location>
</feature>
<organism evidence="3 4">
    <name type="scientific">Candidatus Roizmanbacteria bacterium RIFCSPHIGHO2_02_FULL_37_24</name>
    <dbReference type="NCBI Taxonomy" id="1802037"/>
    <lineage>
        <taxon>Bacteria</taxon>
        <taxon>Candidatus Roizmaniibacteriota</taxon>
    </lineage>
</organism>
<keyword evidence="1" id="KW-0812">Transmembrane</keyword>
<evidence type="ECO:0000313" key="4">
    <source>
        <dbReference type="Proteomes" id="UP000177159"/>
    </source>
</evidence>
<dbReference type="SUPFAM" id="SSF49363">
    <property type="entry name" value="Purple acid phosphatase, N-terminal domain"/>
    <property type="match status" value="1"/>
</dbReference>
<dbReference type="AlphaFoldDB" id="A0A1F7GZW2"/>
<sequence>MHYSVLKIQQRKIPSPIALGLIIALSAALTFVLNSTNKPGNEEQKVTISTSEIANLRDNTVSIFWRTSEPSASYIIYGTQQDGLNQQVFDERDKAHNPSIRNNHITTLKDLQADTTYYYEIVINGKKIGQTAQRPFTFKTTRKISSPLDIDPIYGKITDNRGQIVVEGIVILKMGNTYPLITYTKTDGSFLIAPCCIFNSTTLEPYYPSNEQAVYLEIIDEAGNIEIKKTTLADISPLKETIVMDGQEESEKKQLGDTQDREKVSEVLLEAENISKYEDVDIIFPKQGAAIPATKPILKGLGEPGKKVIGQLDPDGKLFEVKVGEDRVWDFALPFELTPGEHTLNVITEDNTGSKLALNRTFTILKSGEAVLGSATPSGTITPQIFPTIAPTALPSLSPIQLTPTSPPPVTGSNITSFAIFSVALVLFGAGMILLF</sequence>
<dbReference type="GO" id="GO:0003993">
    <property type="term" value="F:acid phosphatase activity"/>
    <property type="evidence" value="ECO:0007669"/>
    <property type="project" value="InterPro"/>
</dbReference>
<protein>
    <recommendedName>
        <fullName evidence="2">Purple acid phosphatase N-terminal domain-containing protein</fullName>
    </recommendedName>
</protein>
<dbReference type="Proteomes" id="UP000177159">
    <property type="component" value="Unassembled WGS sequence"/>
</dbReference>
<evidence type="ECO:0000256" key="1">
    <source>
        <dbReference type="SAM" id="Phobius"/>
    </source>
</evidence>